<protein>
    <recommendedName>
        <fullName evidence="1">Ribbon-helix-helix protein CopG domain-containing protein</fullName>
    </recommendedName>
</protein>
<evidence type="ECO:0000313" key="2">
    <source>
        <dbReference type="EMBL" id="OGG13378.1"/>
    </source>
</evidence>
<dbReference type="Proteomes" id="UP000177383">
    <property type="component" value="Unassembled WGS sequence"/>
</dbReference>
<dbReference type="AlphaFoldDB" id="A0A1F5ZLQ1"/>
<dbReference type="EMBL" id="MFJE01000055">
    <property type="protein sequence ID" value="OGG13378.1"/>
    <property type="molecule type" value="Genomic_DNA"/>
</dbReference>
<accession>A0A1F5ZLQ1</accession>
<gene>
    <name evidence="2" type="ORF">A2773_06055</name>
</gene>
<dbReference type="InterPro" id="IPR013321">
    <property type="entry name" value="Arc_rbn_hlx_hlx"/>
</dbReference>
<feature type="domain" description="Ribbon-helix-helix protein CopG" evidence="1">
    <location>
        <begin position="5"/>
        <end position="40"/>
    </location>
</feature>
<dbReference type="InterPro" id="IPR010985">
    <property type="entry name" value="Ribbon_hlx_hlx"/>
</dbReference>
<dbReference type="GO" id="GO:0006355">
    <property type="term" value="P:regulation of DNA-templated transcription"/>
    <property type="evidence" value="ECO:0007669"/>
    <property type="project" value="InterPro"/>
</dbReference>
<name>A0A1F5ZLQ1_9BACT</name>
<evidence type="ECO:0000313" key="3">
    <source>
        <dbReference type="Proteomes" id="UP000177383"/>
    </source>
</evidence>
<sequence length="96" mass="11075">MDNIVQVRLSDDLKDRLERVAERMEMPLSTLIRTILASFAKKPEAVRLTENGFTVEEEERILRSVKATEKAIKEGRVEVYRSVDDALEALEKEVKK</sequence>
<dbReference type="STRING" id="1798375.A2773_06055"/>
<proteinExistence type="predicted"/>
<comment type="caution">
    <text evidence="2">The sequence shown here is derived from an EMBL/GenBank/DDBJ whole genome shotgun (WGS) entry which is preliminary data.</text>
</comment>
<dbReference type="Pfam" id="PF01402">
    <property type="entry name" value="RHH_1"/>
    <property type="match status" value="1"/>
</dbReference>
<dbReference type="SUPFAM" id="SSF47598">
    <property type="entry name" value="Ribbon-helix-helix"/>
    <property type="match status" value="1"/>
</dbReference>
<dbReference type="Gene3D" id="1.10.1220.10">
    <property type="entry name" value="Met repressor-like"/>
    <property type="match status" value="1"/>
</dbReference>
<dbReference type="InterPro" id="IPR002145">
    <property type="entry name" value="CopG"/>
</dbReference>
<organism evidence="2 3">
    <name type="scientific">Candidatus Gottesmanbacteria bacterium RIFCSPHIGHO2_01_FULL_39_10</name>
    <dbReference type="NCBI Taxonomy" id="1798375"/>
    <lineage>
        <taxon>Bacteria</taxon>
        <taxon>Candidatus Gottesmaniibacteriota</taxon>
    </lineage>
</organism>
<reference evidence="2 3" key="1">
    <citation type="journal article" date="2016" name="Nat. Commun.">
        <title>Thousands of microbial genomes shed light on interconnected biogeochemical processes in an aquifer system.</title>
        <authorList>
            <person name="Anantharaman K."/>
            <person name="Brown C.T."/>
            <person name="Hug L.A."/>
            <person name="Sharon I."/>
            <person name="Castelle C.J."/>
            <person name="Probst A.J."/>
            <person name="Thomas B.C."/>
            <person name="Singh A."/>
            <person name="Wilkins M.J."/>
            <person name="Karaoz U."/>
            <person name="Brodie E.L."/>
            <person name="Williams K.H."/>
            <person name="Hubbard S.S."/>
            <person name="Banfield J.F."/>
        </authorList>
    </citation>
    <scope>NUCLEOTIDE SEQUENCE [LARGE SCALE GENOMIC DNA]</scope>
</reference>
<evidence type="ECO:0000259" key="1">
    <source>
        <dbReference type="Pfam" id="PF01402"/>
    </source>
</evidence>